<dbReference type="Proteomes" id="UP000019151">
    <property type="component" value="Chromosome"/>
</dbReference>
<dbReference type="GO" id="GO:0005524">
    <property type="term" value="F:ATP binding"/>
    <property type="evidence" value="ECO:0007669"/>
    <property type="project" value="InterPro"/>
</dbReference>
<dbReference type="HOGENOM" id="CLU_013446_4_0_0"/>
<dbReference type="InterPro" id="IPR001482">
    <property type="entry name" value="T2SS/T4SS_dom"/>
</dbReference>
<dbReference type="SMART" id="SM00382">
    <property type="entry name" value="AAA"/>
    <property type="match status" value="1"/>
</dbReference>
<dbReference type="InParanoid" id="W0RKW0"/>
<dbReference type="InterPro" id="IPR006321">
    <property type="entry name" value="PilT/PilU"/>
</dbReference>
<sequence>MTATLAPTPPAAPTAQALNLRAMLEEMVTRGASDLHLTAGERPKLRVDGDIVNASVEQVLTPRDTMALAYSVLTDNQKKRFEMEDELDFSFGIQQLARFRGNVFKQRGCVSVAIRQIPFNIRKLDELGLPPSVTRMAEKPRGLVLVTGPTGSGKSTTLAAMIDKINRERRGHIITVEDPIEFVHRHQNCIVNQREVGTDTKSFQAALKYALREDPDVILVGEMRDLETIQAALTIAETGHLAFATLHTNSAAEAINRIIDVFPSHQQSQVRAQLAFVLEGIVTQTLLPKASGKGRALAAEVLVVTQAIRALIRDDKVHQIYSLMQGGKKFGMQTLNDALYQLYVSRQVTVDECLRVSGDPNEFLRMTGQNPTAA</sequence>
<dbReference type="CDD" id="cd01131">
    <property type="entry name" value="PilT"/>
    <property type="match status" value="1"/>
</dbReference>
<evidence type="ECO:0000259" key="2">
    <source>
        <dbReference type="PROSITE" id="PS00662"/>
    </source>
</evidence>
<dbReference type="InterPro" id="IPR003593">
    <property type="entry name" value="AAA+_ATPase"/>
</dbReference>
<comment type="similarity">
    <text evidence="1">Belongs to the GSP E family.</text>
</comment>
<dbReference type="PROSITE" id="PS00662">
    <property type="entry name" value="T2SP_E"/>
    <property type="match status" value="1"/>
</dbReference>
<dbReference type="NCBIfam" id="TIGR01420">
    <property type="entry name" value="pilT_fam"/>
    <property type="match status" value="1"/>
</dbReference>
<keyword evidence="4" id="KW-1185">Reference proteome</keyword>
<gene>
    <name evidence="3" type="ORF">J421_4157</name>
</gene>
<accession>W0RKW0</accession>
<evidence type="ECO:0000313" key="4">
    <source>
        <dbReference type="Proteomes" id="UP000019151"/>
    </source>
</evidence>
<dbReference type="OrthoDB" id="9808272at2"/>
<dbReference type="PATRIC" id="fig|861299.3.peg.4213"/>
<feature type="domain" description="Bacterial type II secretion system protein E" evidence="2">
    <location>
        <begin position="211"/>
        <end position="225"/>
    </location>
</feature>
<dbReference type="Gene3D" id="3.40.50.300">
    <property type="entry name" value="P-loop containing nucleotide triphosphate hydrolases"/>
    <property type="match status" value="1"/>
</dbReference>
<dbReference type="Gene3D" id="3.30.450.90">
    <property type="match status" value="1"/>
</dbReference>
<evidence type="ECO:0000256" key="1">
    <source>
        <dbReference type="ARBA" id="ARBA00006611"/>
    </source>
</evidence>
<dbReference type="InterPro" id="IPR027417">
    <property type="entry name" value="P-loop_NTPase"/>
</dbReference>
<name>W0RKW0_9BACT</name>
<proteinExistence type="inferred from homology"/>
<dbReference type="GO" id="GO:0016887">
    <property type="term" value="F:ATP hydrolysis activity"/>
    <property type="evidence" value="ECO:0007669"/>
    <property type="project" value="InterPro"/>
</dbReference>
<dbReference type="eggNOG" id="COG2805">
    <property type="taxonomic scope" value="Bacteria"/>
</dbReference>
<dbReference type="RefSeq" id="WP_104022891.1">
    <property type="nucleotide sequence ID" value="NZ_CP007128.1"/>
</dbReference>
<dbReference type="SUPFAM" id="SSF52540">
    <property type="entry name" value="P-loop containing nucleoside triphosphate hydrolases"/>
    <property type="match status" value="1"/>
</dbReference>
<organism evidence="3 4">
    <name type="scientific">Gemmatirosa kalamazoonensis</name>
    <dbReference type="NCBI Taxonomy" id="861299"/>
    <lineage>
        <taxon>Bacteria</taxon>
        <taxon>Pseudomonadati</taxon>
        <taxon>Gemmatimonadota</taxon>
        <taxon>Gemmatimonadia</taxon>
        <taxon>Gemmatimonadales</taxon>
        <taxon>Gemmatimonadaceae</taxon>
        <taxon>Gemmatirosa</taxon>
    </lineage>
</organism>
<dbReference type="PANTHER" id="PTHR30486:SF16">
    <property type="entry name" value="TWITCHING MOTILITY PROTEIN PILT"/>
    <property type="match status" value="1"/>
</dbReference>
<dbReference type="STRING" id="861299.J421_4157"/>
<dbReference type="EMBL" id="CP007128">
    <property type="protein sequence ID" value="AHG91694.1"/>
    <property type="molecule type" value="Genomic_DNA"/>
</dbReference>
<protein>
    <submittedName>
        <fullName evidence="3">Twitching motility protein</fullName>
    </submittedName>
</protein>
<reference evidence="3 4" key="1">
    <citation type="journal article" date="2014" name="Genome Announc.">
        <title>Genome Sequence and Methylome of Soil Bacterium Gemmatirosa kalamazoonensis KBS708T, a Member of the Rarely Cultivated Gemmatimonadetes Phylum.</title>
        <authorList>
            <person name="Debruyn J.M."/>
            <person name="Radosevich M."/>
            <person name="Wommack K.E."/>
            <person name="Polson S.W."/>
            <person name="Hauser L.J."/>
            <person name="Fawaz M.N."/>
            <person name="Korlach J."/>
            <person name="Tsai Y.C."/>
        </authorList>
    </citation>
    <scope>NUCLEOTIDE SEQUENCE [LARGE SCALE GENOMIC DNA]</scope>
    <source>
        <strain evidence="3 4">KBS708</strain>
    </source>
</reference>
<dbReference type="PANTHER" id="PTHR30486">
    <property type="entry name" value="TWITCHING MOTILITY PROTEIN PILT"/>
    <property type="match status" value="1"/>
</dbReference>
<dbReference type="Pfam" id="PF00437">
    <property type="entry name" value="T2SSE"/>
    <property type="match status" value="1"/>
</dbReference>
<dbReference type="InterPro" id="IPR050921">
    <property type="entry name" value="T4SS_GSP_E_ATPase"/>
</dbReference>
<dbReference type="KEGG" id="gba:J421_4157"/>
<evidence type="ECO:0000313" key="3">
    <source>
        <dbReference type="EMBL" id="AHG91694.1"/>
    </source>
</evidence>
<dbReference type="AlphaFoldDB" id="W0RKW0"/>